<dbReference type="RefSeq" id="WP_182849357.1">
    <property type="nucleotide sequence ID" value="NZ_BAAALP010000061.1"/>
</dbReference>
<dbReference type="SUPFAM" id="SSF46785">
    <property type="entry name" value="Winged helix' DNA-binding domain"/>
    <property type="match status" value="1"/>
</dbReference>
<comment type="caution">
    <text evidence="6">The sequence shown here is derived from an EMBL/GenBank/DDBJ whole genome shotgun (WGS) entry which is preliminary data.</text>
</comment>
<dbReference type="PROSITE" id="PS50931">
    <property type="entry name" value="HTH_LYSR"/>
    <property type="match status" value="1"/>
</dbReference>
<keyword evidence="7" id="KW-1185">Reference proteome</keyword>
<dbReference type="Proteomes" id="UP000572680">
    <property type="component" value="Unassembled WGS sequence"/>
</dbReference>
<dbReference type="Pfam" id="PF03466">
    <property type="entry name" value="LysR_substrate"/>
    <property type="match status" value="1"/>
</dbReference>
<evidence type="ECO:0000313" key="7">
    <source>
        <dbReference type="Proteomes" id="UP000572680"/>
    </source>
</evidence>
<feature type="domain" description="HTH lysR-type" evidence="5">
    <location>
        <begin position="1"/>
        <end position="58"/>
    </location>
</feature>
<gene>
    <name evidence="6" type="ORF">HNR61_009241</name>
</gene>
<dbReference type="InterPro" id="IPR036390">
    <property type="entry name" value="WH_DNA-bd_sf"/>
</dbReference>
<evidence type="ECO:0000256" key="4">
    <source>
        <dbReference type="ARBA" id="ARBA00023163"/>
    </source>
</evidence>
<accession>A0A7W3M0E8</accession>
<dbReference type="AlphaFoldDB" id="A0A7W3M0E8"/>
<dbReference type="Gene3D" id="3.40.190.10">
    <property type="entry name" value="Periplasmic binding protein-like II"/>
    <property type="match status" value="2"/>
</dbReference>
<evidence type="ECO:0000259" key="5">
    <source>
        <dbReference type="PROSITE" id="PS50931"/>
    </source>
</evidence>
<dbReference type="SUPFAM" id="SSF53850">
    <property type="entry name" value="Periplasmic binding protein-like II"/>
    <property type="match status" value="1"/>
</dbReference>
<organism evidence="6 7">
    <name type="scientific">Actinomadura namibiensis</name>
    <dbReference type="NCBI Taxonomy" id="182080"/>
    <lineage>
        <taxon>Bacteria</taxon>
        <taxon>Bacillati</taxon>
        <taxon>Actinomycetota</taxon>
        <taxon>Actinomycetes</taxon>
        <taxon>Streptosporangiales</taxon>
        <taxon>Thermomonosporaceae</taxon>
        <taxon>Actinomadura</taxon>
    </lineage>
</organism>
<proteinExistence type="inferred from homology"/>
<dbReference type="Gene3D" id="1.10.10.10">
    <property type="entry name" value="Winged helix-like DNA-binding domain superfamily/Winged helix DNA-binding domain"/>
    <property type="match status" value="1"/>
</dbReference>
<evidence type="ECO:0000256" key="3">
    <source>
        <dbReference type="ARBA" id="ARBA00023125"/>
    </source>
</evidence>
<keyword evidence="4" id="KW-0804">Transcription</keyword>
<reference evidence="6 7" key="1">
    <citation type="submission" date="2020-08" db="EMBL/GenBank/DDBJ databases">
        <title>Genomic Encyclopedia of Type Strains, Phase IV (KMG-IV): sequencing the most valuable type-strain genomes for metagenomic binning, comparative biology and taxonomic classification.</title>
        <authorList>
            <person name="Goeker M."/>
        </authorList>
    </citation>
    <scope>NUCLEOTIDE SEQUENCE [LARGE SCALE GENOMIC DNA]</scope>
    <source>
        <strain evidence="6 7">DSM 44197</strain>
    </source>
</reference>
<dbReference type="PANTHER" id="PTHR30346">
    <property type="entry name" value="TRANSCRIPTIONAL DUAL REGULATOR HCAR-RELATED"/>
    <property type="match status" value="1"/>
</dbReference>
<dbReference type="InterPro" id="IPR000847">
    <property type="entry name" value="LysR_HTH_N"/>
</dbReference>
<keyword evidence="3 6" id="KW-0238">DNA-binding</keyword>
<dbReference type="InterPro" id="IPR005119">
    <property type="entry name" value="LysR_subst-bd"/>
</dbReference>
<dbReference type="GO" id="GO:0032993">
    <property type="term" value="C:protein-DNA complex"/>
    <property type="evidence" value="ECO:0007669"/>
    <property type="project" value="TreeGrafter"/>
</dbReference>
<dbReference type="InterPro" id="IPR036388">
    <property type="entry name" value="WH-like_DNA-bd_sf"/>
</dbReference>
<dbReference type="PANTHER" id="PTHR30346:SF0">
    <property type="entry name" value="HCA OPERON TRANSCRIPTIONAL ACTIVATOR HCAR"/>
    <property type="match status" value="1"/>
</dbReference>
<dbReference type="GO" id="GO:0003677">
    <property type="term" value="F:DNA binding"/>
    <property type="evidence" value="ECO:0007669"/>
    <property type="project" value="UniProtKB-KW"/>
</dbReference>
<dbReference type="GO" id="GO:0003700">
    <property type="term" value="F:DNA-binding transcription factor activity"/>
    <property type="evidence" value="ECO:0007669"/>
    <property type="project" value="InterPro"/>
</dbReference>
<evidence type="ECO:0000256" key="1">
    <source>
        <dbReference type="ARBA" id="ARBA00009437"/>
    </source>
</evidence>
<keyword evidence="2" id="KW-0805">Transcription regulation</keyword>
<protein>
    <submittedName>
        <fullName evidence="6">DNA-binding transcriptional LysR family regulator</fullName>
    </submittedName>
</protein>
<sequence>MERRELEVFLVLAEELHFGRTAERLHLSAAMVSRIVQRVERRIGAPLFARTSRRVDLTPLGRQLRDDLEPHHRGIQNALAKAIAAGSGVHGPLRLGVMGVLGNEMQPVIGKFRAEYPGCTVDMVEIHFSDPFAALRAGRVDAQVTWLPVREADITAGPVVLTEGRVLAVPSHSDLAGRESVSLEDLADHAVPGVDSRIPEYWIEAMIPRHTPSGRRIPRGPATPQTFHEVLTLVAGGHAVCPLNEHVTWYYSYPGVTFVPIHDAPPTEWALLWTTDGAGAAAQALAQTARTLGPRPITRGGTPG</sequence>
<comment type="similarity">
    <text evidence="1">Belongs to the LysR transcriptional regulatory family.</text>
</comment>
<evidence type="ECO:0000313" key="6">
    <source>
        <dbReference type="EMBL" id="MBA8957548.1"/>
    </source>
</evidence>
<evidence type="ECO:0000256" key="2">
    <source>
        <dbReference type="ARBA" id="ARBA00023015"/>
    </source>
</evidence>
<dbReference type="EMBL" id="JACJIA010000025">
    <property type="protein sequence ID" value="MBA8957548.1"/>
    <property type="molecule type" value="Genomic_DNA"/>
</dbReference>
<dbReference type="Pfam" id="PF00126">
    <property type="entry name" value="HTH_1"/>
    <property type="match status" value="1"/>
</dbReference>
<name>A0A7W3M0E8_ACTNM</name>